<organism evidence="1 2">
    <name type="scientific">Irpex rosettiformis</name>
    <dbReference type="NCBI Taxonomy" id="378272"/>
    <lineage>
        <taxon>Eukaryota</taxon>
        <taxon>Fungi</taxon>
        <taxon>Dikarya</taxon>
        <taxon>Basidiomycota</taxon>
        <taxon>Agaricomycotina</taxon>
        <taxon>Agaricomycetes</taxon>
        <taxon>Polyporales</taxon>
        <taxon>Irpicaceae</taxon>
        <taxon>Irpex</taxon>
    </lineage>
</organism>
<evidence type="ECO:0000313" key="2">
    <source>
        <dbReference type="Proteomes" id="UP001055072"/>
    </source>
</evidence>
<protein>
    <submittedName>
        <fullName evidence="1">Uncharacterized protein</fullName>
    </submittedName>
</protein>
<gene>
    <name evidence="1" type="ORF">BDY19DRAFT_591513</name>
</gene>
<dbReference type="EMBL" id="MU274904">
    <property type="protein sequence ID" value="KAI0092298.1"/>
    <property type="molecule type" value="Genomic_DNA"/>
</dbReference>
<name>A0ACB8UD87_9APHY</name>
<proteinExistence type="predicted"/>
<sequence>MGEAARVYAEQLNRFSYGHALWWPEHTKGPNGRKREIDIGDVGYVDKDGAFHPLFNVTYAADDERNANRVPAGNFVVLDYHAGSVETKESFLPPGPLHSSSVSSRSIEGELAANDSVTRTAGATLSYRFECNSKEGAFLMLWDDATKTVIEEDARMFEEYMLRYHESWCEYARDKRGLSLKNEDIILVRGFVKTSRWTVAAFLGSRSSTQQVTISGELGSVVNIGINYSSHEDARCSPVAPRSGPAHPMPKDQCLFLNYYKIKRRRFFPNEIVAAADPSDHDAERRGEEDGDIEILIESEATNHRLSDPLIMILDYILEFSDAEVAITSYHDVNIINLYARTINGI</sequence>
<comment type="caution">
    <text evidence="1">The sequence shown here is derived from an EMBL/GenBank/DDBJ whole genome shotgun (WGS) entry which is preliminary data.</text>
</comment>
<dbReference type="Proteomes" id="UP001055072">
    <property type="component" value="Unassembled WGS sequence"/>
</dbReference>
<evidence type="ECO:0000313" key="1">
    <source>
        <dbReference type="EMBL" id="KAI0092298.1"/>
    </source>
</evidence>
<accession>A0ACB8UD87</accession>
<reference evidence="1" key="1">
    <citation type="journal article" date="2021" name="Environ. Microbiol.">
        <title>Gene family expansions and transcriptome signatures uncover fungal adaptations to wood decay.</title>
        <authorList>
            <person name="Hage H."/>
            <person name="Miyauchi S."/>
            <person name="Viragh M."/>
            <person name="Drula E."/>
            <person name="Min B."/>
            <person name="Chaduli D."/>
            <person name="Navarro D."/>
            <person name="Favel A."/>
            <person name="Norest M."/>
            <person name="Lesage-Meessen L."/>
            <person name="Balint B."/>
            <person name="Merenyi Z."/>
            <person name="de Eugenio L."/>
            <person name="Morin E."/>
            <person name="Martinez A.T."/>
            <person name="Baldrian P."/>
            <person name="Stursova M."/>
            <person name="Martinez M.J."/>
            <person name="Novotny C."/>
            <person name="Magnuson J.K."/>
            <person name="Spatafora J.W."/>
            <person name="Maurice S."/>
            <person name="Pangilinan J."/>
            <person name="Andreopoulos W."/>
            <person name="LaButti K."/>
            <person name="Hundley H."/>
            <person name="Na H."/>
            <person name="Kuo A."/>
            <person name="Barry K."/>
            <person name="Lipzen A."/>
            <person name="Henrissat B."/>
            <person name="Riley R."/>
            <person name="Ahrendt S."/>
            <person name="Nagy L.G."/>
            <person name="Grigoriev I.V."/>
            <person name="Martin F."/>
            <person name="Rosso M.N."/>
        </authorList>
    </citation>
    <scope>NUCLEOTIDE SEQUENCE</scope>
    <source>
        <strain evidence="1">CBS 384.51</strain>
    </source>
</reference>
<keyword evidence="2" id="KW-1185">Reference proteome</keyword>